<feature type="compositionally biased region" description="Polar residues" evidence="1">
    <location>
        <begin position="212"/>
        <end position="227"/>
    </location>
</feature>
<dbReference type="InterPro" id="IPR014972">
    <property type="entry name" value="Phage_Mu_Gp37"/>
</dbReference>
<evidence type="ECO:0000313" key="3">
    <source>
        <dbReference type="Proteomes" id="UP000480275"/>
    </source>
</evidence>
<dbReference type="AlphaFoldDB" id="A0A6L5JS24"/>
<comment type="caution">
    <text evidence="2">The sequence shown here is derived from an EMBL/GenBank/DDBJ whole genome shotgun (WGS) entry which is preliminary data.</text>
</comment>
<organism evidence="2 3">
    <name type="scientific">Rhodocyclus tenuis</name>
    <name type="common">Rhodospirillum tenue</name>
    <dbReference type="NCBI Taxonomy" id="1066"/>
    <lineage>
        <taxon>Bacteria</taxon>
        <taxon>Pseudomonadati</taxon>
        <taxon>Pseudomonadota</taxon>
        <taxon>Betaproteobacteria</taxon>
        <taxon>Rhodocyclales</taxon>
        <taxon>Rhodocyclaceae</taxon>
        <taxon>Rhodocyclus</taxon>
    </lineage>
</organism>
<accession>A0A6L5JS24</accession>
<protein>
    <submittedName>
        <fullName evidence="2">DUF1834 family protein</fullName>
    </submittedName>
</protein>
<sequence length="227" mass="23891">MPTTATTSSTRSPGASMARSEGLPMLVELETGLVALLRASPLASRLRQVDSLPDLDGDSLLGRFATDAPAVYVAMGSFPVVRGYARPKFGIACVAKNSRSQQAARHGDGVAIGLYEMLDAVMTLVDGATVGMGFAIAGFEVLSCDQVASEALYQKGLYVGVVQIQASADVRLQLPINEADLAAFRTFHAATDIDAQASAAEHSKWLQEPPDYSTSAPGLTDTLKLQE</sequence>
<evidence type="ECO:0000256" key="1">
    <source>
        <dbReference type="SAM" id="MobiDB-lite"/>
    </source>
</evidence>
<feature type="region of interest" description="Disordered" evidence="1">
    <location>
        <begin position="204"/>
        <end position="227"/>
    </location>
</feature>
<dbReference type="Pfam" id="PF08873">
    <property type="entry name" value="Phage_Mu_Gp37"/>
    <property type="match status" value="1"/>
</dbReference>
<dbReference type="EMBL" id="WIXJ01000001">
    <property type="protein sequence ID" value="MQY50173.1"/>
    <property type="molecule type" value="Genomic_DNA"/>
</dbReference>
<evidence type="ECO:0000313" key="2">
    <source>
        <dbReference type="EMBL" id="MQY50173.1"/>
    </source>
</evidence>
<dbReference type="OrthoDB" id="6871209at2"/>
<dbReference type="Proteomes" id="UP000480275">
    <property type="component" value="Unassembled WGS sequence"/>
</dbReference>
<proteinExistence type="predicted"/>
<gene>
    <name evidence="2" type="ORF">GHK24_00040</name>
</gene>
<reference evidence="2 3" key="1">
    <citation type="submission" date="2019-10" db="EMBL/GenBank/DDBJ databases">
        <title>Whole-genome sequence of the purple nonsulfur photosynthetic bacterium Rhodocyclus tenuis.</title>
        <authorList>
            <person name="Kyndt J.A."/>
            <person name="Meyer T.E."/>
        </authorList>
    </citation>
    <scope>NUCLEOTIDE SEQUENCE [LARGE SCALE GENOMIC DNA]</scope>
    <source>
        <strain evidence="2 3">DSM 110</strain>
    </source>
</reference>
<name>A0A6L5JS24_RHOTE</name>